<keyword evidence="6" id="KW-1185">Reference proteome</keyword>
<feature type="domain" description="Solute-binding protein family 3/N-terminal" evidence="4">
    <location>
        <begin position="20"/>
        <end position="243"/>
    </location>
</feature>
<evidence type="ECO:0000313" key="5">
    <source>
        <dbReference type="EMBL" id="MCZ0865152.1"/>
    </source>
</evidence>
<name>A0A9J6RLS4_9GAMM</name>
<sequence>MRILFVMMLTICCHSAFAQSVSIRTDEWFPMNGKPGQKPEGFLIDFAKRTFDSVDYKLMSWQRAVEEVRQGNFDCVVGAFKEDAPGFVFPEESWGVNQTAVYVRSSDTWQYDGPSSLLDRKVGIIKGYSYEDEIDALVKTRKDVFKALSGVDALDKNVKKLAAGRIDTLIESEPVANAKILQLGLQGKIKLVGHTNLPQPMYIACSPAKAKSKELVKRVDEVIRELRANGEIEKIMSQYGLSDWK</sequence>
<dbReference type="Gene3D" id="3.40.190.10">
    <property type="entry name" value="Periplasmic binding protein-like II"/>
    <property type="match status" value="2"/>
</dbReference>
<proteinExistence type="inferred from homology"/>
<evidence type="ECO:0000256" key="1">
    <source>
        <dbReference type="ARBA" id="ARBA00010333"/>
    </source>
</evidence>
<accession>A0A9J6RLS4</accession>
<dbReference type="PANTHER" id="PTHR35936:SF25">
    <property type="entry name" value="ABC TRANSPORTER SUBSTRATE-BINDING PROTEIN"/>
    <property type="match status" value="1"/>
</dbReference>
<protein>
    <submittedName>
        <fullName evidence="5">Transporter substrate-binding domain-containing protein</fullName>
    </submittedName>
</protein>
<dbReference type="RefSeq" id="WP_268905120.1">
    <property type="nucleotide sequence ID" value="NZ_JAPTGG010000005.1"/>
</dbReference>
<organism evidence="5 6">
    <name type="scientific">Dasania phycosphaerae</name>
    <dbReference type="NCBI Taxonomy" id="2950436"/>
    <lineage>
        <taxon>Bacteria</taxon>
        <taxon>Pseudomonadati</taxon>
        <taxon>Pseudomonadota</taxon>
        <taxon>Gammaproteobacteria</taxon>
        <taxon>Cellvibrionales</taxon>
        <taxon>Spongiibacteraceae</taxon>
        <taxon>Dasania</taxon>
    </lineage>
</organism>
<dbReference type="Pfam" id="PF00497">
    <property type="entry name" value="SBP_bac_3"/>
    <property type="match status" value="1"/>
</dbReference>
<evidence type="ECO:0000256" key="2">
    <source>
        <dbReference type="ARBA" id="ARBA00022729"/>
    </source>
</evidence>
<comment type="similarity">
    <text evidence="1">Belongs to the bacterial solute-binding protein 3 family.</text>
</comment>
<dbReference type="PANTHER" id="PTHR35936">
    <property type="entry name" value="MEMBRANE-BOUND LYTIC MUREIN TRANSGLYCOSYLASE F"/>
    <property type="match status" value="1"/>
</dbReference>
<evidence type="ECO:0000256" key="3">
    <source>
        <dbReference type="SAM" id="SignalP"/>
    </source>
</evidence>
<dbReference type="Proteomes" id="UP001069090">
    <property type="component" value="Unassembled WGS sequence"/>
</dbReference>
<feature type="signal peptide" evidence="3">
    <location>
        <begin position="1"/>
        <end position="18"/>
    </location>
</feature>
<keyword evidence="2 3" id="KW-0732">Signal</keyword>
<gene>
    <name evidence="5" type="ORF">O0V09_08080</name>
</gene>
<dbReference type="SUPFAM" id="SSF53850">
    <property type="entry name" value="Periplasmic binding protein-like II"/>
    <property type="match status" value="1"/>
</dbReference>
<feature type="chain" id="PRO_5039937755" evidence="3">
    <location>
        <begin position="19"/>
        <end position="245"/>
    </location>
</feature>
<dbReference type="EMBL" id="JAPTGG010000005">
    <property type="protein sequence ID" value="MCZ0865152.1"/>
    <property type="molecule type" value="Genomic_DNA"/>
</dbReference>
<dbReference type="AlphaFoldDB" id="A0A9J6RLS4"/>
<comment type="caution">
    <text evidence="5">The sequence shown here is derived from an EMBL/GenBank/DDBJ whole genome shotgun (WGS) entry which is preliminary data.</text>
</comment>
<evidence type="ECO:0000259" key="4">
    <source>
        <dbReference type="SMART" id="SM00062"/>
    </source>
</evidence>
<dbReference type="SMART" id="SM00062">
    <property type="entry name" value="PBPb"/>
    <property type="match status" value="1"/>
</dbReference>
<dbReference type="InterPro" id="IPR001638">
    <property type="entry name" value="Solute-binding_3/MltF_N"/>
</dbReference>
<reference evidence="5 6" key="1">
    <citation type="submission" date="2022-12" db="EMBL/GenBank/DDBJ databases">
        <title>Dasania phycosphaerae sp. nov., isolated from particulate material of the south coast of Korea.</title>
        <authorList>
            <person name="Jiang Y."/>
        </authorList>
    </citation>
    <scope>NUCLEOTIDE SEQUENCE [LARGE SCALE GENOMIC DNA]</scope>
    <source>
        <strain evidence="5 6">GY-19</strain>
    </source>
</reference>
<evidence type="ECO:0000313" key="6">
    <source>
        <dbReference type="Proteomes" id="UP001069090"/>
    </source>
</evidence>